<keyword evidence="2" id="KW-0812">Transmembrane</keyword>
<feature type="compositionally biased region" description="Basic and acidic residues" evidence="1">
    <location>
        <begin position="725"/>
        <end position="735"/>
    </location>
</feature>
<dbReference type="InterPro" id="IPR001304">
    <property type="entry name" value="C-type_lectin-like"/>
</dbReference>
<evidence type="ECO:0000259" key="3">
    <source>
        <dbReference type="PROSITE" id="PS50041"/>
    </source>
</evidence>
<feature type="compositionally biased region" description="Basic and acidic residues" evidence="1">
    <location>
        <begin position="659"/>
        <end position="678"/>
    </location>
</feature>
<dbReference type="SUPFAM" id="SSF56436">
    <property type="entry name" value="C-type lectin-like"/>
    <property type="match status" value="3"/>
</dbReference>
<proteinExistence type="predicted"/>
<name>A0A0M3ICE3_ASCLU</name>
<dbReference type="AlphaFoldDB" id="A0A0M3ICE3"/>
<protein>
    <submittedName>
        <fullName evidence="5">C-type lectin domain-containing protein</fullName>
    </submittedName>
</protein>
<feature type="compositionally biased region" description="Basic and acidic residues" evidence="1">
    <location>
        <begin position="685"/>
        <end position="703"/>
    </location>
</feature>
<dbReference type="CDD" id="cd00037">
    <property type="entry name" value="CLECT"/>
    <property type="match status" value="2"/>
</dbReference>
<organism evidence="4 5">
    <name type="scientific">Ascaris lumbricoides</name>
    <name type="common">Giant roundworm</name>
    <dbReference type="NCBI Taxonomy" id="6252"/>
    <lineage>
        <taxon>Eukaryota</taxon>
        <taxon>Metazoa</taxon>
        <taxon>Ecdysozoa</taxon>
        <taxon>Nematoda</taxon>
        <taxon>Chromadorea</taxon>
        <taxon>Rhabditida</taxon>
        <taxon>Spirurina</taxon>
        <taxon>Ascaridomorpha</taxon>
        <taxon>Ascaridoidea</taxon>
        <taxon>Ascarididae</taxon>
        <taxon>Ascaris</taxon>
    </lineage>
</organism>
<feature type="domain" description="C-type lectin" evidence="3">
    <location>
        <begin position="495"/>
        <end position="619"/>
    </location>
</feature>
<evidence type="ECO:0000313" key="4">
    <source>
        <dbReference type="Proteomes" id="UP000036681"/>
    </source>
</evidence>
<dbReference type="InterPro" id="IPR016187">
    <property type="entry name" value="CTDL_fold"/>
</dbReference>
<dbReference type="InterPro" id="IPR016186">
    <property type="entry name" value="C-type_lectin-like/link_sf"/>
</dbReference>
<dbReference type="SMART" id="SM00034">
    <property type="entry name" value="CLECT"/>
    <property type="match status" value="3"/>
</dbReference>
<feature type="domain" description="C-type lectin" evidence="3">
    <location>
        <begin position="105"/>
        <end position="189"/>
    </location>
</feature>
<dbReference type="Pfam" id="PF00059">
    <property type="entry name" value="Lectin_C"/>
    <property type="match status" value="2"/>
</dbReference>
<dbReference type="InterPro" id="IPR050111">
    <property type="entry name" value="C-type_lectin/snaclec_domain"/>
</dbReference>
<keyword evidence="2" id="KW-1133">Transmembrane helix</keyword>
<keyword evidence="2" id="KW-0472">Membrane</keyword>
<feature type="domain" description="C-type lectin" evidence="3">
    <location>
        <begin position="339"/>
        <end position="469"/>
    </location>
</feature>
<evidence type="ECO:0000313" key="5">
    <source>
        <dbReference type="WBParaSite" id="ALUE_0001554501-mRNA-1"/>
    </source>
</evidence>
<evidence type="ECO:0000256" key="1">
    <source>
        <dbReference type="SAM" id="MobiDB-lite"/>
    </source>
</evidence>
<dbReference type="PANTHER" id="PTHR22803">
    <property type="entry name" value="MANNOSE, PHOSPHOLIPASE, LECTIN RECEPTOR RELATED"/>
    <property type="match status" value="1"/>
</dbReference>
<feature type="transmembrane region" description="Helical" evidence="2">
    <location>
        <begin position="768"/>
        <end position="789"/>
    </location>
</feature>
<accession>A0A0M3ICE3</accession>
<dbReference type="PROSITE" id="PS50041">
    <property type="entry name" value="C_TYPE_LECTIN_2"/>
    <property type="match status" value="3"/>
</dbReference>
<reference evidence="5" key="1">
    <citation type="submission" date="2017-02" db="UniProtKB">
        <authorList>
            <consortium name="WormBaseParasite"/>
        </authorList>
    </citation>
    <scope>IDENTIFICATION</scope>
</reference>
<dbReference type="Proteomes" id="UP000036681">
    <property type="component" value="Unplaced"/>
</dbReference>
<dbReference type="Gene3D" id="3.10.100.10">
    <property type="entry name" value="Mannose-Binding Protein A, subunit A"/>
    <property type="match status" value="4"/>
</dbReference>
<feature type="region of interest" description="Disordered" evidence="1">
    <location>
        <begin position="659"/>
        <end position="735"/>
    </location>
</feature>
<evidence type="ECO:0000256" key="2">
    <source>
        <dbReference type="SAM" id="Phobius"/>
    </source>
</evidence>
<sequence length="817" mass="92435">MEMRTVEENDDEGNEFGACNALKLNTRQVSRSLLSTALYDRLFIPTPPTKHESVYSWVHQRCDNKRLAICQKSGFGSKSKSKLSKKEKQKEKLSSWKCPDGFKLFRGMCYKVFGTKKGKGQTFMEAKKSCENIESTLVSITDPYEQGFVLSMLRGLNNDAWIGMDMTGGRVRWMDAEPVQMTRFSPENRVIKIGNEKHVFQSFVLSMLRGLNNDAWIGMDMTGGRVRWMDAEPVQMTRFSPENRVIKIGNEKHVFQSAHIVGFSQDACVSLDATKMIGYWDLTFNISEVMLPVLSGQKKTLVSGQCNTKKLPFICEKYAEEANEETNEKPCYTNGDVTYCFLSNDDDKTLNGHYTFAEGKQLCSMLPKNAAYSAHENAYGQLAQADDLFEWSFLTSNAIQNGYEQFYMGVEFNETSGFVRTDGVRVRLAPWGDGEPNLKNGNCVVTKLGIEGPAWFMAPCTSTRQLVCRLTKEQPMAELEHEVLCPKGKENWILGETHCYYLVTNTTLISSGYKADHDCFKLYNADLASFETKQDFDRFKEHIIADKLAVSSAFIGLVKQGKDAFAWKDLSPVTFVKWDKGEPDDSLGRDNEECVQMKLKEDFAWQTVTCWQNRHFICSVPVLGKYQRDTKLQCVFFEEKGAKVSMYFAFLASGDEVSEDKIPELPSPDEKDVDKNEDKEEISEKEDAEKKGGDEKETQKEDETSISNPEDTKVQEDETDEDEKTIDKKQEAEEKANLRHVSRCYIQQDHAIGGDPIATSSSTGGMPLGSIIGAVVGVVFALAIAFAYVRRRIGTSRSRQQRIMQFDALQNEDEYAI</sequence>
<keyword evidence="4" id="KW-1185">Reference proteome</keyword>
<dbReference type="WBParaSite" id="ALUE_0001554501-mRNA-1">
    <property type="protein sequence ID" value="ALUE_0001554501-mRNA-1"/>
    <property type="gene ID" value="ALUE_0001554501"/>
</dbReference>